<accession>A0A6V7XV38</accession>
<organism evidence="2 3">
    <name type="scientific">Meloidogyne enterolobii</name>
    <name type="common">Root-knot nematode worm</name>
    <name type="synonym">Meloidogyne mayaguensis</name>
    <dbReference type="NCBI Taxonomy" id="390850"/>
    <lineage>
        <taxon>Eukaryota</taxon>
        <taxon>Metazoa</taxon>
        <taxon>Ecdysozoa</taxon>
        <taxon>Nematoda</taxon>
        <taxon>Chromadorea</taxon>
        <taxon>Rhabditida</taxon>
        <taxon>Tylenchina</taxon>
        <taxon>Tylenchomorpha</taxon>
        <taxon>Tylenchoidea</taxon>
        <taxon>Meloidogynidae</taxon>
        <taxon>Meloidogyninae</taxon>
        <taxon>Meloidogyne</taxon>
    </lineage>
</organism>
<feature type="transmembrane region" description="Helical" evidence="1">
    <location>
        <begin position="56"/>
        <end position="79"/>
    </location>
</feature>
<evidence type="ECO:0000256" key="1">
    <source>
        <dbReference type="SAM" id="Phobius"/>
    </source>
</evidence>
<evidence type="ECO:0000313" key="3">
    <source>
        <dbReference type="Proteomes" id="UP000580250"/>
    </source>
</evidence>
<protein>
    <submittedName>
        <fullName evidence="2">Uncharacterized protein</fullName>
    </submittedName>
</protein>
<evidence type="ECO:0000313" key="2">
    <source>
        <dbReference type="EMBL" id="CAD2203155.1"/>
    </source>
</evidence>
<dbReference type="AlphaFoldDB" id="A0A6V7XV38"/>
<dbReference type="EMBL" id="CAJEWN010002328">
    <property type="protein sequence ID" value="CAD2203155.1"/>
    <property type="molecule type" value="Genomic_DNA"/>
</dbReference>
<keyword evidence="1" id="KW-1133">Transmembrane helix</keyword>
<feature type="transmembrane region" description="Helical" evidence="1">
    <location>
        <begin position="99"/>
        <end position="126"/>
    </location>
</feature>
<proteinExistence type="predicted"/>
<keyword evidence="1" id="KW-0472">Membrane</keyword>
<name>A0A6V7XV38_MELEN</name>
<gene>
    <name evidence="2" type="ORF">MENT_LOCUS56823</name>
</gene>
<sequence>MIINDISTILLALIQLAKMVVLLRLEEITKCPFVLVMLAAIDRWCLHRHIQMSEAFVEIITVVAISIIQVVLLLIQTAGEHCNLIRCMVHVFNNNHRHFLHLVQLVKCLVMEFLLNLLWAVEIILLSSADITLNIRHNNLVVEAVGIINKVQFSDWGGQMDVSGGTNERNAAATRSFLGGGSNVGSSSTQWNSGGDWGGTLGANNRAGASSRYNTSYNKPASGSYSWRKTLLREIRNLNM</sequence>
<comment type="caution">
    <text evidence="2">The sequence shown here is derived from an EMBL/GenBank/DDBJ whole genome shotgun (WGS) entry which is preliminary data.</text>
</comment>
<keyword evidence="1" id="KW-0812">Transmembrane</keyword>
<reference evidence="2 3" key="1">
    <citation type="submission" date="2020-08" db="EMBL/GenBank/DDBJ databases">
        <authorList>
            <person name="Koutsovoulos G."/>
            <person name="Danchin GJ E."/>
        </authorList>
    </citation>
    <scope>NUCLEOTIDE SEQUENCE [LARGE SCALE GENOMIC DNA]</scope>
</reference>
<dbReference type="Proteomes" id="UP000580250">
    <property type="component" value="Unassembled WGS sequence"/>
</dbReference>